<accession>A0A1M6CD07</accession>
<dbReference type="GO" id="GO:0032324">
    <property type="term" value="P:molybdopterin cofactor biosynthetic process"/>
    <property type="evidence" value="ECO:0007669"/>
    <property type="project" value="UniProtKB-ARBA"/>
</dbReference>
<evidence type="ECO:0000256" key="11">
    <source>
        <dbReference type="ARBA" id="ARBA00023231"/>
    </source>
</evidence>
<evidence type="ECO:0000256" key="4">
    <source>
        <dbReference type="ARBA" id="ARBA00006804"/>
    </source>
</evidence>
<comment type="similarity">
    <text evidence="4">Belongs to the radical SAM superfamily. NifB family.</text>
</comment>
<keyword evidence="7" id="KW-0949">S-adenosyl-L-methionine</keyword>
<evidence type="ECO:0000259" key="15">
    <source>
        <dbReference type="PROSITE" id="PS51918"/>
    </source>
</evidence>
<dbReference type="SFLD" id="SFLDG01067">
    <property type="entry name" value="SPASM/twitch_domain_containing"/>
    <property type="match status" value="1"/>
</dbReference>
<dbReference type="InterPro" id="IPR013785">
    <property type="entry name" value="Aldolase_TIM"/>
</dbReference>
<evidence type="ECO:0000256" key="5">
    <source>
        <dbReference type="ARBA" id="ARBA00021702"/>
    </source>
</evidence>
<dbReference type="AlphaFoldDB" id="A0A1M6CD07"/>
<feature type="domain" description="Radical SAM core" evidence="15">
    <location>
        <begin position="19"/>
        <end position="265"/>
    </location>
</feature>
<evidence type="ECO:0000256" key="6">
    <source>
        <dbReference type="ARBA" id="ARBA00022485"/>
    </source>
</evidence>
<dbReference type="STRING" id="1121476.SAMN02745751_00666"/>
<keyword evidence="9" id="KW-0408">Iron</keyword>
<sequence>MKNNVSDIVLEKIKRHPCYNSKAHDYARMHIPVAPKCNIQCNYCNRKYDCVNESRPGVTSGVLSPEEAAAKYTYVKENIKNLSVVGIAGPGDALENFEETRKSIELIKETDEDVIFCMSTNGLRLPEYAEEMISLGVEHVTVTMNAVDPEIGAKIYEFVYDGEKKLTGIEGASLLLERQLEGIKILVENNILCKVNIVYIKGVNDHHIEEVVKKARELGVFMTNIMPLIPTKDTKFESISPLPGSELKEMRDKCGQHIKQMYHCQQCRADAIGQLKNDRSSEFRSFGCAMRDKMA</sequence>
<dbReference type="EMBL" id="FQZL01000005">
    <property type="protein sequence ID" value="SHI58902.1"/>
    <property type="molecule type" value="Genomic_DNA"/>
</dbReference>
<reference evidence="16 17" key="1">
    <citation type="submission" date="2016-11" db="EMBL/GenBank/DDBJ databases">
        <authorList>
            <person name="Jaros S."/>
            <person name="Januszkiewicz K."/>
            <person name="Wedrychowicz H."/>
        </authorList>
    </citation>
    <scope>NUCLEOTIDE SEQUENCE [LARGE SCALE GENOMIC DNA]</scope>
    <source>
        <strain evidence="16 17">DSM 17477</strain>
    </source>
</reference>
<keyword evidence="10" id="KW-0411">Iron-sulfur</keyword>
<dbReference type="InterPro" id="IPR005980">
    <property type="entry name" value="Nase_CF_NifB"/>
</dbReference>
<dbReference type="CDD" id="cd01335">
    <property type="entry name" value="Radical_SAM"/>
    <property type="match status" value="1"/>
</dbReference>
<comment type="pathway">
    <text evidence="3">Cofactor biosynthesis; Fe-Mo cofactor biosynthesis.</text>
</comment>
<dbReference type="PANTHER" id="PTHR43787:SF13">
    <property type="entry name" value="FEMO COFACTOR BIOSYNTHESIS PROTEIN NIFB"/>
    <property type="match status" value="1"/>
</dbReference>
<dbReference type="GO" id="GO:0016829">
    <property type="term" value="F:lyase activity"/>
    <property type="evidence" value="ECO:0007669"/>
    <property type="project" value="UniProtKB-KW"/>
</dbReference>
<dbReference type="SMART" id="SM00729">
    <property type="entry name" value="Elp3"/>
    <property type="match status" value="1"/>
</dbReference>
<evidence type="ECO:0000313" key="17">
    <source>
        <dbReference type="Proteomes" id="UP000184052"/>
    </source>
</evidence>
<dbReference type="OrthoDB" id="9764725at2"/>
<dbReference type="PROSITE" id="PS51918">
    <property type="entry name" value="RADICAL_SAM"/>
    <property type="match status" value="1"/>
</dbReference>
<dbReference type="Proteomes" id="UP000184052">
    <property type="component" value="Unassembled WGS sequence"/>
</dbReference>
<dbReference type="InterPro" id="IPR000385">
    <property type="entry name" value="MoaA_NifB_PqqE_Fe-S-bd_CS"/>
</dbReference>
<comment type="function">
    <text evidence="2">Involved in the biosynthesis of the iron-molybdenum cofactor (FeMo-co or M-cluster) found in the dinitrogenase enzyme of the nitrogenase complex in nitrogen-fixing microorganisms. NifB catalyzes the crucial step of radical SAM-dependent carbide insertion that occurs concomitant with the insertion of a 9th sulfur and the rearrangement/coupling of two [4Fe-4S] clusters into a [8Fe-9S-C] cluster, the precursor to the M-cluster.</text>
</comment>
<dbReference type="GO" id="GO:0051539">
    <property type="term" value="F:4 iron, 4 sulfur cluster binding"/>
    <property type="evidence" value="ECO:0007669"/>
    <property type="project" value="UniProtKB-KW"/>
</dbReference>
<dbReference type="PANTHER" id="PTHR43787">
    <property type="entry name" value="FEMO COFACTOR BIOSYNTHESIS PROTEIN NIFB-RELATED"/>
    <property type="match status" value="1"/>
</dbReference>
<dbReference type="SUPFAM" id="SSF102114">
    <property type="entry name" value="Radical SAM enzymes"/>
    <property type="match status" value="1"/>
</dbReference>
<evidence type="ECO:0000256" key="14">
    <source>
        <dbReference type="ARBA" id="ARBA00032102"/>
    </source>
</evidence>
<keyword evidence="6" id="KW-0004">4Fe-4S</keyword>
<dbReference type="NCBIfam" id="TIGR01290">
    <property type="entry name" value="nifB"/>
    <property type="match status" value="1"/>
</dbReference>
<proteinExistence type="inferred from homology"/>
<name>A0A1M6CD07_9FIRM</name>
<evidence type="ECO:0000256" key="3">
    <source>
        <dbReference type="ARBA" id="ARBA00005155"/>
    </source>
</evidence>
<dbReference type="PROSITE" id="PS01305">
    <property type="entry name" value="MOAA_NIFB_PQQE"/>
    <property type="match status" value="1"/>
</dbReference>
<evidence type="ECO:0000256" key="8">
    <source>
        <dbReference type="ARBA" id="ARBA00022723"/>
    </source>
</evidence>
<evidence type="ECO:0000256" key="9">
    <source>
        <dbReference type="ARBA" id="ARBA00023004"/>
    </source>
</evidence>
<dbReference type="InterPro" id="IPR006638">
    <property type="entry name" value="Elp3/MiaA/NifB-like_rSAM"/>
</dbReference>
<dbReference type="SFLD" id="SFLDG01068">
    <property type="entry name" value="FeMo_cofactor_biosynthesis_pro"/>
    <property type="match status" value="1"/>
</dbReference>
<organism evidence="16 17">
    <name type="scientific">Dethiosulfatibacter aminovorans DSM 17477</name>
    <dbReference type="NCBI Taxonomy" id="1121476"/>
    <lineage>
        <taxon>Bacteria</taxon>
        <taxon>Bacillati</taxon>
        <taxon>Bacillota</taxon>
        <taxon>Tissierellia</taxon>
        <taxon>Dethiosulfatibacter</taxon>
    </lineage>
</organism>
<evidence type="ECO:0000256" key="1">
    <source>
        <dbReference type="ARBA" id="ARBA00001966"/>
    </source>
</evidence>
<keyword evidence="11" id="KW-0535">Nitrogen fixation</keyword>
<dbReference type="SFLD" id="SFLDS00029">
    <property type="entry name" value="Radical_SAM"/>
    <property type="match status" value="1"/>
</dbReference>
<comment type="cofactor">
    <cofactor evidence="1">
        <name>[4Fe-4S] cluster</name>
        <dbReference type="ChEBI" id="CHEBI:49883"/>
    </cofactor>
</comment>
<protein>
    <recommendedName>
        <fullName evidence="5">FeMo cofactor biosynthesis protein NifB</fullName>
    </recommendedName>
    <alternativeName>
        <fullName evidence="14">Nitrogenase cofactor maturase NifB</fullName>
    </alternativeName>
    <alternativeName>
        <fullName evidence="13">Radical SAM assemblase NifB</fullName>
    </alternativeName>
</protein>
<evidence type="ECO:0000256" key="10">
    <source>
        <dbReference type="ARBA" id="ARBA00023014"/>
    </source>
</evidence>
<keyword evidence="12" id="KW-0456">Lyase</keyword>
<dbReference type="UniPathway" id="UPA00782"/>
<dbReference type="Gene3D" id="3.20.20.70">
    <property type="entry name" value="Aldolase class I"/>
    <property type="match status" value="1"/>
</dbReference>
<dbReference type="SFLD" id="SFLDF00281">
    <property type="entry name" value="FeMo_cofactor_biosynthesis_pro"/>
    <property type="match status" value="1"/>
</dbReference>
<dbReference type="InterPro" id="IPR007197">
    <property type="entry name" value="rSAM"/>
</dbReference>
<evidence type="ECO:0000256" key="7">
    <source>
        <dbReference type="ARBA" id="ARBA00022691"/>
    </source>
</evidence>
<evidence type="ECO:0000256" key="12">
    <source>
        <dbReference type="ARBA" id="ARBA00023239"/>
    </source>
</evidence>
<evidence type="ECO:0000256" key="2">
    <source>
        <dbReference type="ARBA" id="ARBA00003522"/>
    </source>
</evidence>
<gene>
    <name evidence="16" type="ORF">SAMN02745751_00666</name>
</gene>
<evidence type="ECO:0000313" key="16">
    <source>
        <dbReference type="EMBL" id="SHI58902.1"/>
    </source>
</evidence>
<evidence type="ECO:0000256" key="13">
    <source>
        <dbReference type="ARBA" id="ARBA00030926"/>
    </source>
</evidence>
<dbReference type="Pfam" id="PF04055">
    <property type="entry name" value="Radical_SAM"/>
    <property type="match status" value="1"/>
</dbReference>
<keyword evidence="8" id="KW-0479">Metal-binding</keyword>
<dbReference type="RefSeq" id="WP_073047064.1">
    <property type="nucleotide sequence ID" value="NZ_FQZL01000005.1"/>
</dbReference>
<keyword evidence="17" id="KW-1185">Reference proteome</keyword>
<dbReference type="GO" id="GO:0046872">
    <property type="term" value="F:metal ion binding"/>
    <property type="evidence" value="ECO:0007669"/>
    <property type="project" value="UniProtKB-KW"/>
</dbReference>
<dbReference type="InterPro" id="IPR058240">
    <property type="entry name" value="rSAM_sf"/>
</dbReference>